<dbReference type="InterPro" id="IPR005119">
    <property type="entry name" value="LysR_subst-bd"/>
</dbReference>
<sequence length="303" mass="33265">MNITLRQLVIFEAVGRLGSISRAAGELNLTQPAVSMQVKQLEEQVGLPLIDHAGKKLVLTEAGEELARHARELIAKMSDLKSAMKQHLSLECGILRIALISTMSFFLPRIVSDYVKRYPSVRISLQVDNHESVLAALLEKRTDLAIMGRPPDDASVVAHQFMDNPLVVVARPDHRLTTLARVPVDVLGEEAMIAREPGSGTQANIERFFAENGLEFRSSCEVNTNEAVKQAVAAGLGLGIVPLKTIALELETKRLAVLPVDGFPLMKHWFLLHRAEKRLPLAARAFCDLFLGKASNGGLEQRS</sequence>
<dbReference type="Proteomes" id="UP000439113">
    <property type="component" value="Unassembled WGS sequence"/>
</dbReference>
<evidence type="ECO:0000313" key="8">
    <source>
        <dbReference type="EMBL" id="MTV32860.1"/>
    </source>
</evidence>
<dbReference type="Pfam" id="PF03466">
    <property type="entry name" value="LysR_substrate"/>
    <property type="match status" value="1"/>
</dbReference>
<dbReference type="InterPro" id="IPR036390">
    <property type="entry name" value="WH_DNA-bd_sf"/>
</dbReference>
<feature type="domain" description="HTH lysR-type" evidence="7">
    <location>
        <begin position="3"/>
        <end position="60"/>
    </location>
</feature>
<evidence type="ECO:0000256" key="6">
    <source>
        <dbReference type="ARBA" id="ARBA00043141"/>
    </source>
</evidence>
<keyword evidence="3" id="KW-0238">DNA-binding</keyword>
<dbReference type="SUPFAM" id="SSF46785">
    <property type="entry name" value="Winged helix' DNA-binding domain"/>
    <property type="match status" value="1"/>
</dbReference>
<keyword evidence="2" id="KW-0805">Transcription regulation</keyword>
<dbReference type="Pfam" id="PF00126">
    <property type="entry name" value="HTH_1"/>
    <property type="match status" value="1"/>
</dbReference>
<dbReference type="GO" id="GO:0000976">
    <property type="term" value="F:transcription cis-regulatory region binding"/>
    <property type="evidence" value="ECO:0007669"/>
    <property type="project" value="TreeGrafter"/>
</dbReference>
<evidence type="ECO:0000313" key="9">
    <source>
        <dbReference type="Proteomes" id="UP000439113"/>
    </source>
</evidence>
<gene>
    <name evidence="8" type="ORF">GJ654_17920</name>
</gene>
<dbReference type="InterPro" id="IPR036388">
    <property type="entry name" value="WH-like_DNA-bd_sf"/>
</dbReference>
<accession>A0A6N8DQL3</accession>
<evidence type="ECO:0000259" key="7">
    <source>
        <dbReference type="PROSITE" id="PS50931"/>
    </source>
</evidence>
<dbReference type="SUPFAM" id="SSF53850">
    <property type="entry name" value="Periplasmic binding protein-like II"/>
    <property type="match status" value="1"/>
</dbReference>
<keyword evidence="4" id="KW-0804">Transcription</keyword>
<dbReference type="Gene3D" id="3.40.190.290">
    <property type="match status" value="1"/>
</dbReference>
<evidence type="ECO:0000256" key="1">
    <source>
        <dbReference type="ARBA" id="ARBA00009437"/>
    </source>
</evidence>
<comment type="caution">
    <text evidence="8">The sequence shown here is derived from an EMBL/GenBank/DDBJ whole genome shotgun (WGS) entry which is preliminary data.</text>
</comment>
<evidence type="ECO:0000256" key="4">
    <source>
        <dbReference type="ARBA" id="ARBA00023163"/>
    </source>
</evidence>
<evidence type="ECO:0000256" key="3">
    <source>
        <dbReference type="ARBA" id="ARBA00023125"/>
    </source>
</evidence>
<organism evidence="8 9">
    <name type="scientific">Rhodoblastus acidophilus</name>
    <name type="common">Rhodopseudomonas acidophila</name>
    <dbReference type="NCBI Taxonomy" id="1074"/>
    <lineage>
        <taxon>Bacteria</taxon>
        <taxon>Pseudomonadati</taxon>
        <taxon>Pseudomonadota</taxon>
        <taxon>Alphaproteobacteria</taxon>
        <taxon>Hyphomicrobiales</taxon>
        <taxon>Rhodoblastaceae</taxon>
        <taxon>Rhodoblastus</taxon>
    </lineage>
</organism>
<dbReference type="PANTHER" id="PTHR30126">
    <property type="entry name" value="HTH-TYPE TRANSCRIPTIONAL REGULATOR"/>
    <property type="match status" value="1"/>
</dbReference>
<dbReference type="AlphaFoldDB" id="A0A6N8DQL3"/>
<protein>
    <recommendedName>
        <fullName evidence="5">HTH-type transcriptional regulator CbbR</fullName>
    </recommendedName>
    <alternativeName>
        <fullName evidence="6">RuBisCO operon transcriptional regulator</fullName>
    </alternativeName>
</protein>
<dbReference type="CDD" id="cd08419">
    <property type="entry name" value="PBP2_CbbR_RubisCO_like"/>
    <property type="match status" value="1"/>
</dbReference>
<dbReference type="GO" id="GO:0003700">
    <property type="term" value="F:DNA-binding transcription factor activity"/>
    <property type="evidence" value="ECO:0007669"/>
    <property type="project" value="InterPro"/>
</dbReference>
<dbReference type="PROSITE" id="PS50931">
    <property type="entry name" value="HTH_LYSR"/>
    <property type="match status" value="1"/>
</dbReference>
<evidence type="ECO:0000256" key="2">
    <source>
        <dbReference type="ARBA" id="ARBA00023015"/>
    </source>
</evidence>
<dbReference type="PRINTS" id="PR00039">
    <property type="entry name" value="HTHLYSR"/>
</dbReference>
<name>A0A6N8DQL3_RHOAC</name>
<dbReference type="InterPro" id="IPR000847">
    <property type="entry name" value="LysR_HTH_N"/>
</dbReference>
<dbReference type="EMBL" id="WNKS01000022">
    <property type="protein sequence ID" value="MTV32860.1"/>
    <property type="molecule type" value="Genomic_DNA"/>
</dbReference>
<comment type="similarity">
    <text evidence="1">Belongs to the LysR transcriptional regulatory family.</text>
</comment>
<dbReference type="FunFam" id="1.10.10.10:FF:000001">
    <property type="entry name" value="LysR family transcriptional regulator"/>
    <property type="match status" value="1"/>
</dbReference>
<reference evidence="8 9" key="1">
    <citation type="submission" date="2019-11" db="EMBL/GenBank/DDBJ databases">
        <title>Whole-genome sequence of a Rhodoblastus acidophilus DSM 142.</title>
        <authorList>
            <person name="Kyndt J.A."/>
            <person name="Meyer T.E."/>
        </authorList>
    </citation>
    <scope>NUCLEOTIDE SEQUENCE [LARGE SCALE GENOMIC DNA]</scope>
    <source>
        <strain evidence="8 9">DSM 142</strain>
    </source>
</reference>
<dbReference type="Gene3D" id="1.10.10.10">
    <property type="entry name" value="Winged helix-like DNA-binding domain superfamily/Winged helix DNA-binding domain"/>
    <property type="match status" value="1"/>
</dbReference>
<dbReference type="PANTHER" id="PTHR30126:SF5">
    <property type="entry name" value="HTH-TYPE TRANSCRIPTIONAL ACTIVATOR CMPR"/>
    <property type="match status" value="1"/>
</dbReference>
<proteinExistence type="inferred from homology"/>
<evidence type="ECO:0000256" key="5">
    <source>
        <dbReference type="ARBA" id="ARBA00039279"/>
    </source>
</evidence>